<dbReference type="SUPFAM" id="SSF51182">
    <property type="entry name" value="RmlC-like cupins"/>
    <property type="match status" value="1"/>
</dbReference>
<keyword evidence="2" id="KW-0479">Metal-binding</keyword>
<dbReference type="InterPro" id="IPR003829">
    <property type="entry name" value="Pirin_N_dom"/>
</dbReference>
<dbReference type="InterPro" id="IPR012093">
    <property type="entry name" value="Pirin"/>
</dbReference>
<keyword evidence="2" id="KW-0408">Iron</keyword>
<dbReference type="CDD" id="cd02910">
    <property type="entry name" value="cupin_Yhhw_N"/>
    <property type="match status" value="1"/>
</dbReference>
<dbReference type="PANTHER" id="PTHR43212">
    <property type="entry name" value="QUERCETIN 2,3-DIOXYGENASE"/>
    <property type="match status" value="1"/>
</dbReference>
<dbReference type="RefSeq" id="WP_086910865.1">
    <property type="nucleotide sequence ID" value="NZ_CP021359.1"/>
</dbReference>
<dbReference type="KEGG" id="acin:CBP34_00110"/>
<feature type="binding site" evidence="2">
    <location>
        <position position="59"/>
    </location>
    <ligand>
        <name>Fe cation</name>
        <dbReference type="ChEBI" id="CHEBI:24875"/>
    </ligand>
</feature>
<dbReference type="EMBL" id="CP021361">
    <property type="protein sequence ID" value="ART50381.1"/>
    <property type="molecule type" value="Genomic_DNA"/>
</dbReference>
<evidence type="ECO:0000313" key="4">
    <source>
        <dbReference type="EMBL" id="ART50381.1"/>
    </source>
</evidence>
<evidence type="ECO:0000256" key="2">
    <source>
        <dbReference type="PIRSR" id="PIRSR006232-1"/>
    </source>
</evidence>
<dbReference type="PANTHER" id="PTHR43212:SF3">
    <property type="entry name" value="QUERCETIN 2,3-DIOXYGENASE"/>
    <property type="match status" value="1"/>
</dbReference>
<feature type="binding site" evidence="2">
    <location>
        <position position="57"/>
    </location>
    <ligand>
        <name>Fe cation</name>
        <dbReference type="ChEBI" id="CHEBI:24875"/>
    </ligand>
</feature>
<keyword evidence="4" id="KW-0560">Oxidoreductase</keyword>
<name>A0A240TZ22_9BURK</name>
<comment type="similarity">
    <text evidence="1 3">Belongs to the pirin family.</text>
</comment>
<evidence type="ECO:0000256" key="3">
    <source>
        <dbReference type="RuleBase" id="RU003457"/>
    </source>
</evidence>
<dbReference type="InterPro" id="IPR041602">
    <property type="entry name" value="Quercetinase_C"/>
</dbReference>
<evidence type="ECO:0000313" key="5">
    <source>
        <dbReference type="Proteomes" id="UP000194432"/>
    </source>
</evidence>
<dbReference type="GO" id="GO:0051213">
    <property type="term" value="F:dioxygenase activity"/>
    <property type="evidence" value="ECO:0007669"/>
    <property type="project" value="UniProtKB-KW"/>
</dbReference>
<dbReference type="Proteomes" id="UP000194432">
    <property type="component" value="Chromosome 1"/>
</dbReference>
<proteinExistence type="inferred from homology"/>
<dbReference type="Pfam" id="PF17954">
    <property type="entry name" value="Pirin_C_2"/>
    <property type="match status" value="1"/>
</dbReference>
<comment type="cofactor">
    <cofactor evidence="2">
        <name>Fe cation</name>
        <dbReference type="ChEBI" id="CHEBI:24875"/>
    </cofactor>
    <text evidence="2">Binds 1 Fe cation per subunit.</text>
</comment>
<protein>
    <submittedName>
        <fullName evidence="4">Quercetin 2,3-dioxygenase</fullName>
    </submittedName>
</protein>
<feature type="binding site" evidence="2">
    <location>
        <position position="125"/>
    </location>
    <ligand>
        <name>Fe cation</name>
        <dbReference type="ChEBI" id="CHEBI:24875"/>
    </ligand>
</feature>
<dbReference type="Gene3D" id="2.60.120.10">
    <property type="entry name" value="Jelly Rolls"/>
    <property type="match status" value="2"/>
</dbReference>
<feature type="binding site" evidence="2">
    <location>
        <position position="123"/>
    </location>
    <ligand>
        <name>Fe cation</name>
        <dbReference type="ChEBI" id="CHEBI:24875"/>
    </ligand>
</feature>
<dbReference type="Pfam" id="PF02678">
    <property type="entry name" value="Pirin"/>
    <property type="match status" value="2"/>
</dbReference>
<organism evidence="4 5">
    <name type="scientific">Acidovorax carolinensis</name>
    <dbReference type="NCBI Taxonomy" id="553814"/>
    <lineage>
        <taxon>Bacteria</taxon>
        <taxon>Pseudomonadati</taxon>
        <taxon>Pseudomonadota</taxon>
        <taxon>Betaproteobacteria</taxon>
        <taxon>Burkholderiales</taxon>
        <taxon>Comamonadaceae</taxon>
        <taxon>Acidovorax</taxon>
    </lineage>
</organism>
<gene>
    <name evidence="4" type="ORF">CBP34_00110</name>
</gene>
<reference evidence="4 5" key="1">
    <citation type="submission" date="2017-05" db="EMBL/GenBank/DDBJ databases">
        <title>Polyphasic characterization of four soil-derived phenanthrene-degrading Acidovorax strains and proposal of Acidovorax phenanthrenivorans sp. nov.</title>
        <authorList>
            <person name="Singleton D.R."/>
            <person name="Lee J."/>
            <person name="Dickey A.N."/>
            <person name="Stroud A."/>
            <person name="Scholl E.H."/>
            <person name="Wright F.A."/>
            <person name="Aitken M.D."/>
        </authorList>
    </citation>
    <scope>NUCLEOTIDE SEQUENCE [LARGE SCALE GENOMIC DNA]</scope>
    <source>
        <strain evidence="4">NA3</strain>
    </source>
</reference>
<dbReference type="InterPro" id="IPR014710">
    <property type="entry name" value="RmlC-like_jellyroll"/>
</dbReference>
<dbReference type="PIRSF" id="PIRSF006232">
    <property type="entry name" value="Pirin"/>
    <property type="match status" value="1"/>
</dbReference>
<dbReference type="GO" id="GO:0046872">
    <property type="term" value="F:metal ion binding"/>
    <property type="evidence" value="ECO:0007669"/>
    <property type="project" value="UniProtKB-KW"/>
</dbReference>
<accession>A0A240TNM5</accession>
<dbReference type="AlphaFoldDB" id="A0A240TZ22"/>
<evidence type="ECO:0000256" key="1">
    <source>
        <dbReference type="ARBA" id="ARBA00008416"/>
    </source>
</evidence>
<sequence length="262" mass="28034">MITVRPSSERGRSSTGWLHSAHSFSFGAYFDLRHQGHGNLLVLNEDTMAPGKGFGTHGHRDMEIVSYVLDGALAHRDDLPPHKEQPAGMAAADVQTERGDAQASGILRPGDVQRMSAGWGVQHSEFNALQDQDTHFLQIWIKPLFTGIRPSYAQKRFPAADRRGRLVHIASRKGLEGSVSMNADASIWAGLFDGAGEAATLALDPERLAYVHLARGTLKVNGVPLAGGDGALLAAETGLTLSGGEQAEVLVFDLAQKKQAAP</sequence>
<dbReference type="KEGG" id="acid:CBP33_00105"/>
<keyword evidence="5" id="KW-1185">Reference proteome</keyword>
<accession>A0A240TZ22</accession>
<dbReference type="InterPro" id="IPR011051">
    <property type="entry name" value="RmlC_Cupin_sf"/>
</dbReference>
<keyword evidence="4" id="KW-0223">Dioxygenase</keyword>